<dbReference type="SMART" id="SM00382">
    <property type="entry name" value="AAA"/>
    <property type="match status" value="1"/>
</dbReference>
<keyword evidence="4" id="KW-0238">DNA-binding</keyword>
<dbReference type="RefSeq" id="WP_101520285.1">
    <property type="nucleotide sequence ID" value="NZ_PKLZ01000002.1"/>
</dbReference>
<dbReference type="PROSITE" id="PS50112">
    <property type="entry name" value="PAS"/>
    <property type="match status" value="1"/>
</dbReference>
<dbReference type="PANTHER" id="PTHR32071:SF117">
    <property type="entry name" value="PTS-DEPENDENT DIHYDROXYACETONE KINASE OPERON REGULATORY PROTEIN-RELATED"/>
    <property type="match status" value="1"/>
</dbReference>
<gene>
    <name evidence="10" type="ORF">CWI75_04440</name>
</gene>
<dbReference type="SMART" id="SM00091">
    <property type="entry name" value="PAS"/>
    <property type="match status" value="2"/>
</dbReference>
<dbReference type="InterPro" id="IPR000014">
    <property type="entry name" value="PAS"/>
</dbReference>
<feature type="domain" description="Sigma-54 factor interaction" evidence="7">
    <location>
        <begin position="308"/>
        <end position="537"/>
    </location>
</feature>
<dbReference type="GO" id="GO:0005524">
    <property type="term" value="F:ATP binding"/>
    <property type="evidence" value="ECO:0007669"/>
    <property type="project" value="UniProtKB-KW"/>
</dbReference>
<keyword evidence="11" id="KW-1185">Reference proteome</keyword>
<evidence type="ECO:0000259" key="7">
    <source>
        <dbReference type="PROSITE" id="PS50045"/>
    </source>
</evidence>
<dbReference type="PROSITE" id="PS00675">
    <property type="entry name" value="SIGMA54_INTERACT_1"/>
    <property type="match status" value="1"/>
</dbReference>
<accession>A0A2N5Y5C2</accession>
<dbReference type="AlphaFoldDB" id="A0A2N5Y5C2"/>
<dbReference type="InterPro" id="IPR035965">
    <property type="entry name" value="PAS-like_dom_sf"/>
</dbReference>
<evidence type="ECO:0000256" key="5">
    <source>
        <dbReference type="ARBA" id="ARBA00023163"/>
    </source>
</evidence>
<keyword evidence="3" id="KW-0805">Transcription regulation</keyword>
<keyword evidence="2" id="KW-0067">ATP-binding</keyword>
<dbReference type="InterPro" id="IPR003593">
    <property type="entry name" value="AAA+_ATPase"/>
</dbReference>
<evidence type="ECO:0000256" key="2">
    <source>
        <dbReference type="ARBA" id="ARBA00022840"/>
    </source>
</evidence>
<name>A0A2N5Y5C2_9GAMM</name>
<organism evidence="10 11">
    <name type="scientific">Kineobactrum sediminis</name>
    <dbReference type="NCBI Taxonomy" id="1905677"/>
    <lineage>
        <taxon>Bacteria</taxon>
        <taxon>Pseudomonadati</taxon>
        <taxon>Pseudomonadota</taxon>
        <taxon>Gammaproteobacteria</taxon>
        <taxon>Cellvibrionales</taxon>
        <taxon>Halieaceae</taxon>
        <taxon>Kineobactrum</taxon>
    </lineage>
</organism>
<dbReference type="Gene3D" id="3.40.50.300">
    <property type="entry name" value="P-loop containing nucleotide triphosphate hydrolases"/>
    <property type="match status" value="1"/>
</dbReference>
<dbReference type="InterPro" id="IPR025943">
    <property type="entry name" value="Sigma_54_int_dom_ATP-bd_2"/>
</dbReference>
<protein>
    <submittedName>
        <fullName evidence="10">Fis family transcriptional regulator</fullName>
    </submittedName>
</protein>
<keyword evidence="1" id="KW-0547">Nucleotide-binding</keyword>
<dbReference type="Gene3D" id="3.30.450.20">
    <property type="entry name" value="PAS domain"/>
    <property type="match status" value="2"/>
</dbReference>
<evidence type="ECO:0000259" key="9">
    <source>
        <dbReference type="PROSITE" id="PS50113"/>
    </source>
</evidence>
<evidence type="ECO:0000313" key="10">
    <source>
        <dbReference type="EMBL" id="PLW83604.1"/>
    </source>
</evidence>
<dbReference type="InterPro" id="IPR027417">
    <property type="entry name" value="P-loop_NTPase"/>
</dbReference>
<dbReference type="GO" id="GO:0006355">
    <property type="term" value="P:regulation of DNA-templated transcription"/>
    <property type="evidence" value="ECO:0007669"/>
    <property type="project" value="InterPro"/>
</dbReference>
<dbReference type="Proteomes" id="UP000234845">
    <property type="component" value="Unassembled WGS sequence"/>
</dbReference>
<proteinExistence type="predicted"/>
<evidence type="ECO:0000313" key="11">
    <source>
        <dbReference type="Proteomes" id="UP000234845"/>
    </source>
</evidence>
<dbReference type="PROSITE" id="PS50113">
    <property type="entry name" value="PAC"/>
    <property type="match status" value="1"/>
</dbReference>
<dbReference type="Pfam" id="PF00989">
    <property type="entry name" value="PAS"/>
    <property type="match status" value="2"/>
</dbReference>
<dbReference type="InterPro" id="IPR025944">
    <property type="entry name" value="Sigma_54_int_dom_CS"/>
</dbReference>
<feature type="domain" description="PAS" evidence="8">
    <location>
        <begin position="146"/>
        <end position="203"/>
    </location>
</feature>
<dbReference type="NCBIfam" id="TIGR00229">
    <property type="entry name" value="sensory_box"/>
    <property type="match status" value="1"/>
</dbReference>
<dbReference type="SUPFAM" id="SSF52540">
    <property type="entry name" value="P-loop containing nucleoside triphosphate hydrolases"/>
    <property type="match status" value="1"/>
</dbReference>
<dbReference type="PANTHER" id="PTHR32071">
    <property type="entry name" value="TRANSCRIPTIONAL REGULATORY PROTEIN"/>
    <property type="match status" value="1"/>
</dbReference>
<dbReference type="EMBL" id="PKLZ01000002">
    <property type="protein sequence ID" value="PLW83604.1"/>
    <property type="molecule type" value="Genomic_DNA"/>
</dbReference>
<dbReference type="Gene3D" id="1.10.8.60">
    <property type="match status" value="1"/>
</dbReference>
<dbReference type="InterPro" id="IPR002078">
    <property type="entry name" value="Sigma_54_int"/>
</dbReference>
<dbReference type="OrthoDB" id="9804019at2"/>
<feature type="coiled-coil region" evidence="6">
    <location>
        <begin position="267"/>
        <end position="298"/>
    </location>
</feature>
<evidence type="ECO:0000256" key="6">
    <source>
        <dbReference type="SAM" id="Coils"/>
    </source>
</evidence>
<sequence>MPSTLQSLIGNLPEAIVIIDPVRDRFICANNLACELFGRTDTDLMQRPVSSNFRNSLPQLCVFTEALLHRGVGMMQEISAVRACGKELELEVNGSAFTLEGNDQLVTFCMRDKSWYRQWREHSNAQHHHRSGLLHWQRMHQVFENIERENQLILSAAGEGIYGVDADGCATFVNPAAERLLGWKAEDLIGHNIHTAIHHTHPDGSDYCVGDCPIMAAFKDGAVRQVDDEVFWRKDGKPIPVEYTSTPILDNGHLVGAVVLFRDVSERKIAEVKLRSALEEVERLKHKLELENAYLQEEISESYNFHHIIGRSHPIQQIIKQIQLVAPTVATVLITGESGTGKELIARAIHHGCDRNSRPLVRVNCAAIPRDLFESEFFGHIRGAFSGALNDRLGRFEVADGGTLFLDEVGELPLELQGKLLRVLQDGEFERVGESTTRSVDVRVIAATNKNLKQKVTDGLFREDLYFRLNVFPIHSVPLRERLDDIPLLTTHFLKKICQRFHKPELKISLAQAQRLQSHNWPGNIRELENLIERQVILSRGDKLRLEAPTATNHQPEPLAAPQEHDLVTEQDCRSLRHRAITGALRQTGGKIYGPDGAARIMGIKPTTLASRMRKLGIQRDQFTPNSSLSR</sequence>
<keyword evidence="6" id="KW-0175">Coiled coil</keyword>
<dbReference type="Pfam" id="PF25601">
    <property type="entry name" value="AAA_lid_14"/>
    <property type="match status" value="1"/>
</dbReference>
<dbReference type="CDD" id="cd00009">
    <property type="entry name" value="AAA"/>
    <property type="match status" value="1"/>
</dbReference>
<dbReference type="PROSITE" id="PS00676">
    <property type="entry name" value="SIGMA54_INTERACT_2"/>
    <property type="match status" value="1"/>
</dbReference>
<reference evidence="11" key="1">
    <citation type="submission" date="2017-11" db="EMBL/GenBank/DDBJ databases">
        <title>The draft genome sequence of Chromatocurvus sp. F02.</title>
        <authorList>
            <person name="Du Z.-J."/>
            <person name="Chang Y.-Q."/>
        </authorList>
    </citation>
    <scope>NUCLEOTIDE SEQUENCE [LARGE SCALE GENOMIC DNA]</scope>
    <source>
        <strain evidence="11">F02</strain>
    </source>
</reference>
<feature type="domain" description="PAC" evidence="9">
    <location>
        <begin position="224"/>
        <end position="276"/>
    </location>
</feature>
<evidence type="ECO:0000256" key="1">
    <source>
        <dbReference type="ARBA" id="ARBA00022741"/>
    </source>
</evidence>
<dbReference type="InterPro" id="IPR058031">
    <property type="entry name" value="AAA_lid_NorR"/>
</dbReference>
<dbReference type="SUPFAM" id="SSF55785">
    <property type="entry name" value="PYP-like sensor domain (PAS domain)"/>
    <property type="match status" value="2"/>
</dbReference>
<dbReference type="InterPro" id="IPR000700">
    <property type="entry name" value="PAS-assoc_C"/>
</dbReference>
<dbReference type="PROSITE" id="PS00688">
    <property type="entry name" value="SIGMA54_INTERACT_3"/>
    <property type="match status" value="1"/>
</dbReference>
<evidence type="ECO:0000259" key="8">
    <source>
        <dbReference type="PROSITE" id="PS50112"/>
    </source>
</evidence>
<comment type="caution">
    <text evidence="10">The sequence shown here is derived from an EMBL/GenBank/DDBJ whole genome shotgun (WGS) entry which is preliminary data.</text>
</comment>
<dbReference type="PROSITE" id="PS50045">
    <property type="entry name" value="SIGMA54_INTERACT_4"/>
    <property type="match status" value="1"/>
</dbReference>
<evidence type="ECO:0000256" key="3">
    <source>
        <dbReference type="ARBA" id="ARBA00023015"/>
    </source>
</evidence>
<dbReference type="CDD" id="cd00130">
    <property type="entry name" value="PAS"/>
    <property type="match status" value="2"/>
</dbReference>
<evidence type="ECO:0000256" key="4">
    <source>
        <dbReference type="ARBA" id="ARBA00023125"/>
    </source>
</evidence>
<dbReference type="Pfam" id="PF00158">
    <property type="entry name" value="Sigma54_activat"/>
    <property type="match status" value="1"/>
</dbReference>
<dbReference type="Gene3D" id="1.10.10.60">
    <property type="entry name" value="Homeodomain-like"/>
    <property type="match status" value="1"/>
</dbReference>
<dbReference type="FunFam" id="3.40.50.300:FF:000006">
    <property type="entry name" value="DNA-binding transcriptional regulator NtrC"/>
    <property type="match status" value="1"/>
</dbReference>
<keyword evidence="5" id="KW-0804">Transcription</keyword>
<dbReference type="InterPro" id="IPR013767">
    <property type="entry name" value="PAS_fold"/>
</dbReference>
<dbReference type="GO" id="GO:0003677">
    <property type="term" value="F:DNA binding"/>
    <property type="evidence" value="ECO:0007669"/>
    <property type="project" value="UniProtKB-KW"/>
</dbReference>
<dbReference type="InterPro" id="IPR025662">
    <property type="entry name" value="Sigma_54_int_dom_ATP-bd_1"/>
</dbReference>